<gene>
    <name evidence="1" type="ORF">CITCOLO1_LOCUS11460</name>
</gene>
<protein>
    <recommendedName>
        <fullName evidence="3">Secreted protein</fullName>
    </recommendedName>
</protein>
<keyword evidence="2" id="KW-1185">Reference proteome</keyword>
<name>A0ABP0YG29_9ROSI</name>
<reference evidence="1 2" key="1">
    <citation type="submission" date="2024-03" db="EMBL/GenBank/DDBJ databases">
        <authorList>
            <person name="Gkanogiannis A."/>
            <person name="Becerra Lopez-Lavalle L."/>
        </authorList>
    </citation>
    <scope>NUCLEOTIDE SEQUENCE [LARGE SCALE GENOMIC DNA]</scope>
</reference>
<evidence type="ECO:0008006" key="3">
    <source>
        <dbReference type="Google" id="ProtNLM"/>
    </source>
</evidence>
<evidence type="ECO:0000313" key="1">
    <source>
        <dbReference type="EMBL" id="CAK9319455.1"/>
    </source>
</evidence>
<sequence length="89" mass="9897">MVAQRPYTPVSSLFIFSHFFSFNYFSISATANVRFTLIVPHYPLSGGTNSRWGSHCLSKSSLPFCSFAPFFFHAPTIPGSSVLDFDSGY</sequence>
<dbReference type="EMBL" id="OZ021738">
    <property type="protein sequence ID" value="CAK9319455.1"/>
    <property type="molecule type" value="Genomic_DNA"/>
</dbReference>
<accession>A0ABP0YG29</accession>
<dbReference type="Proteomes" id="UP001642487">
    <property type="component" value="Chromosome 4"/>
</dbReference>
<proteinExistence type="predicted"/>
<evidence type="ECO:0000313" key="2">
    <source>
        <dbReference type="Proteomes" id="UP001642487"/>
    </source>
</evidence>
<organism evidence="1 2">
    <name type="scientific">Citrullus colocynthis</name>
    <name type="common">colocynth</name>
    <dbReference type="NCBI Taxonomy" id="252529"/>
    <lineage>
        <taxon>Eukaryota</taxon>
        <taxon>Viridiplantae</taxon>
        <taxon>Streptophyta</taxon>
        <taxon>Embryophyta</taxon>
        <taxon>Tracheophyta</taxon>
        <taxon>Spermatophyta</taxon>
        <taxon>Magnoliopsida</taxon>
        <taxon>eudicotyledons</taxon>
        <taxon>Gunneridae</taxon>
        <taxon>Pentapetalae</taxon>
        <taxon>rosids</taxon>
        <taxon>fabids</taxon>
        <taxon>Cucurbitales</taxon>
        <taxon>Cucurbitaceae</taxon>
        <taxon>Benincaseae</taxon>
        <taxon>Citrullus</taxon>
    </lineage>
</organism>